<feature type="transmembrane region" description="Helical" evidence="1">
    <location>
        <begin position="154"/>
        <end position="176"/>
    </location>
</feature>
<keyword evidence="1" id="KW-0812">Transmembrane</keyword>
<accession>A0A3T0D299</accession>
<reference evidence="2 3" key="1">
    <citation type="submission" date="2018-12" db="EMBL/GenBank/DDBJ databases">
        <title>Genome sequence from the cellulolytic species, Caldicellulosiruptor changbaiensis.</title>
        <authorList>
            <person name="Blumer-Schuette S.E."/>
            <person name="Mendoza C."/>
        </authorList>
    </citation>
    <scope>NUCLEOTIDE SEQUENCE [LARGE SCALE GENOMIC DNA]</scope>
    <source>
        <strain evidence="2 3">CBS-Z</strain>
    </source>
</reference>
<dbReference type="AlphaFoldDB" id="A0A3T0D299"/>
<gene>
    <name evidence="2" type="ORF">ELD05_01040</name>
</gene>
<dbReference type="Proteomes" id="UP000282930">
    <property type="component" value="Chromosome"/>
</dbReference>
<evidence type="ECO:0000313" key="2">
    <source>
        <dbReference type="EMBL" id="AZT89382.1"/>
    </source>
</evidence>
<sequence length="248" mass="28795">MFKDLSIVNSILNSIILIIVTIYTVSEKIIKSDFKEPQGSDVKSTILFYTLLMLFAPGYFFLHVYNIKIDKQIGYMLLLLVLLSGLGLLWNKQFKMFIFKDKTNYFSNMKNKPAFYMSVSIVVIIFVVSIWLSYYLFVLLSEIIMSNYFSGIKLYVALSLIIPTFLIECYALVYWIHIAMYYTLTTVRIQLTERMFGLKEIIGLLISQNKEFYIVKLARGTSKSSMKVIMIPKEAVKAIMIIEKPVIY</sequence>
<dbReference type="KEGG" id="ccha:ELD05_01040"/>
<keyword evidence="1" id="KW-0472">Membrane</keyword>
<keyword evidence="3" id="KW-1185">Reference proteome</keyword>
<evidence type="ECO:0000313" key="3">
    <source>
        <dbReference type="Proteomes" id="UP000282930"/>
    </source>
</evidence>
<organism evidence="2 3">
    <name type="scientific">Caldicellulosiruptor changbaiensis</name>
    <dbReference type="NCBI Taxonomy" id="1222016"/>
    <lineage>
        <taxon>Bacteria</taxon>
        <taxon>Bacillati</taxon>
        <taxon>Bacillota</taxon>
        <taxon>Bacillota incertae sedis</taxon>
        <taxon>Caldicellulosiruptorales</taxon>
        <taxon>Caldicellulosiruptoraceae</taxon>
        <taxon>Caldicellulosiruptor</taxon>
    </lineage>
</organism>
<evidence type="ECO:0000256" key="1">
    <source>
        <dbReference type="SAM" id="Phobius"/>
    </source>
</evidence>
<feature type="transmembrane region" description="Helical" evidence="1">
    <location>
        <begin position="46"/>
        <end position="67"/>
    </location>
</feature>
<dbReference type="EMBL" id="CP034791">
    <property type="protein sequence ID" value="AZT89382.1"/>
    <property type="molecule type" value="Genomic_DNA"/>
</dbReference>
<name>A0A3T0D299_9FIRM</name>
<proteinExistence type="predicted"/>
<feature type="transmembrane region" description="Helical" evidence="1">
    <location>
        <begin position="6"/>
        <end position="25"/>
    </location>
</feature>
<protein>
    <submittedName>
        <fullName evidence="2">Uncharacterized protein</fullName>
    </submittedName>
</protein>
<feature type="transmembrane region" description="Helical" evidence="1">
    <location>
        <begin position="73"/>
        <end position="92"/>
    </location>
</feature>
<feature type="transmembrane region" description="Helical" evidence="1">
    <location>
        <begin position="113"/>
        <end position="134"/>
    </location>
</feature>
<keyword evidence="1" id="KW-1133">Transmembrane helix</keyword>
<dbReference type="RefSeq" id="WP_127351012.1">
    <property type="nucleotide sequence ID" value="NZ_CP034791.1"/>
</dbReference>